<evidence type="ECO:0000256" key="1">
    <source>
        <dbReference type="SAM" id="MobiDB-lite"/>
    </source>
</evidence>
<dbReference type="EMBL" id="PPHD01070404">
    <property type="protein sequence ID" value="POI21347.1"/>
    <property type="molecule type" value="Genomic_DNA"/>
</dbReference>
<evidence type="ECO:0000313" key="3">
    <source>
        <dbReference type="EMBL" id="POI21347.1"/>
    </source>
</evidence>
<feature type="non-terminal residue" evidence="3">
    <location>
        <position position="250"/>
    </location>
</feature>
<feature type="region of interest" description="Disordered" evidence="1">
    <location>
        <begin position="1"/>
        <end position="102"/>
    </location>
</feature>
<keyword evidence="4" id="KW-1185">Reference proteome</keyword>
<feature type="domain" description="Rho GTPase-activating protein 29/45 N-terminal" evidence="2">
    <location>
        <begin position="114"/>
        <end position="220"/>
    </location>
</feature>
<dbReference type="InterPro" id="IPR057028">
    <property type="entry name" value="RHG29_45_N"/>
</dbReference>
<dbReference type="Proteomes" id="UP000237246">
    <property type="component" value="Unassembled WGS sequence"/>
</dbReference>
<proteinExistence type="predicted"/>
<name>A0A2P4SB61_BAMTH</name>
<dbReference type="OrthoDB" id="79452at2759"/>
<reference evidence="3 4" key="1">
    <citation type="submission" date="2018-01" db="EMBL/GenBank/DDBJ databases">
        <title>Comparison of the Chinese Bamboo Partridge and Red Junglefowl genome sequences highlights the importance of demography in genome evolution.</title>
        <authorList>
            <person name="Tiley G.P."/>
            <person name="Kimball R.T."/>
            <person name="Braun E.L."/>
            <person name="Burleigh J.G."/>
        </authorList>
    </citation>
    <scope>NUCLEOTIDE SEQUENCE [LARGE SCALE GENOMIC DNA]</scope>
    <source>
        <strain evidence="3">RTK389</strain>
        <tissue evidence="3">Blood</tissue>
    </source>
</reference>
<accession>A0A2P4SB61</accession>
<evidence type="ECO:0000313" key="4">
    <source>
        <dbReference type="Proteomes" id="UP000237246"/>
    </source>
</evidence>
<feature type="compositionally biased region" description="Polar residues" evidence="1">
    <location>
        <begin position="51"/>
        <end position="71"/>
    </location>
</feature>
<protein>
    <recommendedName>
        <fullName evidence="2">Rho GTPase-activating protein 29/45 N-terminal domain-containing protein</fullName>
    </recommendedName>
</protein>
<organism evidence="3 4">
    <name type="scientific">Bambusicola thoracicus</name>
    <name type="common">Chinese bamboo-partridge</name>
    <name type="synonym">Perdix thoracica</name>
    <dbReference type="NCBI Taxonomy" id="9083"/>
    <lineage>
        <taxon>Eukaryota</taxon>
        <taxon>Metazoa</taxon>
        <taxon>Chordata</taxon>
        <taxon>Craniata</taxon>
        <taxon>Vertebrata</taxon>
        <taxon>Euteleostomi</taxon>
        <taxon>Archelosauria</taxon>
        <taxon>Archosauria</taxon>
        <taxon>Dinosauria</taxon>
        <taxon>Saurischia</taxon>
        <taxon>Theropoda</taxon>
        <taxon>Coelurosauria</taxon>
        <taxon>Aves</taxon>
        <taxon>Neognathae</taxon>
        <taxon>Galloanserae</taxon>
        <taxon>Galliformes</taxon>
        <taxon>Phasianidae</taxon>
        <taxon>Perdicinae</taxon>
        <taxon>Bambusicola</taxon>
    </lineage>
</organism>
<dbReference type="Pfam" id="PF24235">
    <property type="entry name" value="RHG29_45_N"/>
    <property type="match status" value="1"/>
</dbReference>
<evidence type="ECO:0000259" key="2">
    <source>
        <dbReference type="Pfam" id="PF24235"/>
    </source>
</evidence>
<gene>
    <name evidence="3" type="ORF">CIB84_014906</name>
</gene>
<sequence length="250" mass="27026">MFSRKKRELMKTPSISKKSRAGSPIPQTLPDLSRKDCLEAPSPGELPPTGTKLSSSPSAVGTLKRPTSLSRHASAAGFPLTSAGPRAVPKGHKTPTSYSPMEGGEGPFIDVEDISQLLTDVARFADALENLRDVVLRDDPKESQRPQAHECLGETLRVLRQVINKYPLLNTLETLTAAGTLISKVKGFHYESNNETDKREFEKAVETIAVSFSSTVSEFLMGEVDSSTILSIPPSDQNQSMESLYGGIPG</sequence>
<comment type="caution">
    <text evidence="3">The sequence shown here is derived from an EMBL/GenBank/DDBJ whole genome shotgun (WGS) entry which is preliminary data.</text>
</comment>
<dbReference type="AlphaFoldDB" id="A0A2P4SB61"/>